<sequence length="146" mass="15321">MKQARRLSIAGMGMAGLALAGALLGWAQYSPTGGGSVAQSIPGPRPLGVGGGIENDPVFGAKRLRAMNADRQKSMVSDTDKLVKLARQLDAEIASNPTDDLTPEELHKVAEIEKLARNVKAKMAQSFDVGPKVGSQSMPLGGPNQW</sequence>
<name>A0AAU7DI86_9BACT</name>
<evidence type="ECO:0000256" key="1">
    <source>
        <dbReference type="SAM" id="MobiDB-lite"/>
    </source>
</evidence>
<accession>A0AAU7DI86</accession>
<feature type="region of interest" description="Disordered" evidence="1">
    <location>
        <begin position="34"/>
        <end position="54"/>
    </location>
</feature>
<proteinExistence type="predicted"/>
<dbReference type="RefSeq" id="WP_348262003.1">
    <property type="nucleotide sequence ID" value="NZ_CP121196.1"/>
</dbReference>
<dbReference type="EMBL" id="CP121196">
    <property type="protein sequence ID" value="XBH16775.1"/>
    <property type="molecule type" value="Genomic_DNA"/>
</dbReference>
<reference evidence="2" key="1">
    <citation type="submission" date="2023-03" db="EMBL/GenBank/DDBJ databases">
        <title>Edaphobacter sp.</title>
        <authorList>
            <person name="Huber K.J."/>
            <person name="Papendorf J."/>
            <person name="Pilke C."/>
            <person name="Bunk B."/>
            <person name="Sproeer C."/>
            <person name="Pester M."/>
        </authorList>
    </citation>
    <scope>NUCLEOTIDE SEQUENCE</scope>
    <source>
        <strain evidence="2">DSM 110680</strain>
    </source>
</reference>
<dbReference type="AlphaFoldDB" id="A0AAU7DI86"/>
<organism evidence="2">
    <name type="scientific">Telmatobacter sp. DSM 110680</name>
    <dbReference type="NCBI Taxonomy" id="3036704"/>
    <lineage>
        <taxon>Bacteria</taxon>
        <taxon>Pseudomonadati</taxon>
        <taxon>Acidobacteriota</taxon>
        <taxon>Terriglobia</taxon>
        <taxon>Terriglobales</taxon>
        <taxon>Acidobacteriaceae</taxon>
        <taxon>Telmatobacter</taxon>
    </lineage>
</organism>
<gene>
    <name evidence="2" type="ORF">P8935_19640</name>
</gene>
<evidence type="ECO:0008006" key="3">
    <source>
        <dbReference type="Google" id="ProtNLM"/>
    </source>
</evidence>
<protein>
    <recommendedName>
        <fullName evidence="3">Zinc resistance-associated protein</fullName>
    </recommendedName>
</protein>
<evidence type="ECO:0000313" key="2">
    <source>
        <dbReference type="EMBL" id="XBH16775.1"/>
    </source>
</evidence>